<dbReference type="RefSeq" id="WP_157413186.1">
    <property type="nucleotide sequence ID" value="NZ_BAAAMK010000002.1"/>
</dbReference>
<evidence type="ECO:0000256" key="1">
    <source>
        <dbReference type="SAM" id="MobiDB-lite"/>
    </source>
</evidence>
<organism evidence="2 3">
    <name type="scientific">Agromyces allii</name>
    <dbReference type="NCBI Taxonomy" id="393607"/>
    <lineage>
        <taxon>Bacteria</taxon>
        <taxon>Bacillati</taxon>
        <taxon>Actinomycetota</taxon>
        <taxon>Actinomycetes</taxon>
        <taxon>Micrococcales</taxon>
        <taxon>Microbacteriaceae</taxon>
        <taxon>Agromyces</taxon>
    </lineage>
</organism>
<evidence type="ECO:0000313" key="2">
    <source>
        <dbReference type="EMBL" id="GAA1949742.1"/>
    </source>
</evidence>
<feature type="region of interest" description="Disordered" evidence="1">
    <location>
        <begin position="19"/>
        <end position="44"/>
    </location>
</feature>
<name>A0ABN2QCV1_9MICO</name>
<dbReference type="EMBL" id="BAAAMK010000002">
    <property type="protein sequence ID" value="GAA1949742.1"/>
    <property type="molecule type" value="Genomic_DNA"/>
</dbReference>
<keyword evidence="3" id="KW-1185">Reference proteome</keyword>
<accession>A0ABN2QCV1</accession>
<feature type="region of interest" description="Disordered" evidence="1">
    <location>
        <begin position="62"/>
        <end position="83"/>
    </location>
</feature>
<sequence length="598" mass="63897">MARRGPIATVPLVIQDDSVDLGRVDGAEAPTHENRELPLPDDANDRFLDGPACRRLAVVDFDPETGMPLPPPARFEPARDGALDGTYDTGPDPESPAALAVNAFGIAFRTIRMFEGADALGRRVTWAFGGEQLLIVPRAGERANAAYDRRTRSLQFSSFTGVDGSRVHTALSRDIVAHECGHALLDAVQPSLTDRRTRESIAIHEAVADVIAVLMALESDRLRTSVLARSRNRIDEHNAFSSIAEEFGVAKPGPDGAKRHALRELAKPGRLSDLAGADPHELSTLLSAVYYDTLRDIFDARFARERSRRGDGGRRPTATQAANKALGTAHLIFRRFVLRGIDYLPPGDLGFADVGRAAFAADRAIDAATGRRASVEVRRRRDAFATRFVTRGIVDSEARVHGRRPQALGVPPERLEDLRDHDYAAYDYVSRHRRAIGIPAGVPFTVLARIDATKRVGPADVPPQRELLVKVAWERPARVLDDGTRIRPVPVGATISLGWADGRCLALVRSVAAEGGSARSGADQAAGVQGAGPVDDAAHAFDVLEADAAASAPHGAAPAVRAASAAATGRRPLAAPPPGVDPGAFFDLVRARAALGGR</sequence>
<evidence type="ECO:0000313" key="3">
    <source>
        <dbReference type="Proteomes" id="UP001499954"/>
    </source>
</evidence>
<protein>
    <submittedName>
        <fullName evidence="2">Uncharacterized protein</fullName>
    </submittedName>
</protein>
<dbReference type="SUPFAM" id="SSF55486">
    <property type="entry name" value="Metalloproteases ('zincins'), catalytic domain"/>
    <property type="match status" value="1"/>
</dbReference>
<comment type="caution">
    <text evidence="2">The sequence shown here is derived from an EMBL/GenBank/DDBJ whole genome shotgun (WGS) entry which is preliminary data.</text>
</comment>
<dbReference type="Proteomes" id="UP001499954">
    <property type="component" value="Unassembled WGS sequence"/>
</dbReference>
<proteinExistence type="predicted"/>
<feature type="compositionally biased region" description="Basic and acidic residues" evidence="1">
    <location>
        <begin position="20"/>
        <end position="44"/>
    </location>
</feature>
<reference evidence="2 3" key="1">
    <citation type="journal article" date="2019" name="Int. J. Syst. Evol. Microbiol.">
        <title>The Global Catalogue of Microorganisms (GCM) 10K type strain sequencing project: providing services to taxonomists for standard genome sequencing and annotation.</title>
        <authorList>
            <consortium name="The Broad Institute Genomics Platform"/>
            <consortium name="The Broad Institute Genome Sequencing Center for Infectious Disease"/>
            <person name="Wu L."/>
            <person name="Ma J."/>
        </authorList>
    </citation>
    <scope>NUCLEOTIDE SEQUENCE [LARGE SCALE GENOMIC DNA]</scope>
    <source>
        <strain evidence="2 3">JCM 13584</strain>
    </source>
</reference>
<gene>
    <name evidence="2" type="ORF">GCM10009717_14940</name>
</gene>